<organism evidence="1 2">
    <name type="scientific">Sphingomonas lacunae</name>
    <dbReference type="NCBI Taxonomy" id="2698828"/>
    <lineage>
        <taxon>Bacteria</taxon>
        <taxon>Pseudomonadati</taxon>
        <taxon>Pseudomonadota</taxon>
        <taxon>Alphaproteobacteria</taxon>
        <taxon>Sphingomonadales</taxon>
        <taxon>Sphingomonadaceae</taxon>
        <taxon>Sphingomonas</taxon>
    </lineage>
</organism>
<reference evidence="1 2" key="1">
    <citation type="submission" date="2020-01" db="EMBL/GenBank/DDBJ databases">
        <title>Sphingomonas sp. strain CSW-10.</title>
        <authorList>
            <person name="Chen W.-M."/>
        </authorList>
    </citation>
    <scope>NUCLEOTIDE SEQUENCE [LARGE SCALE GENOMIC DNA]</scope>
    <source>
        <strain evidence="1 2">CSW-10</strain>
    </source>
</reference>
<protein>
    <recommendedName>
        <fullName evidence="3">Lipoprotein</fullName>
    </recommendedName>
</protein>
<keyword evidence="2" id="KW-1185">Reference proteome</keyword>
<gene>
    <name evidence="1" type="ORF">GV829_07485</name>
</gene>
<dbReference type="Proteomes" id="UP000503018">
    <property type="component" value="Chromosome"/>
</dbReference>
<dbReference type="KEGG" id="slan:GV829_07485"/>
<sequence length="96" mass="10650">MAQRVVRMGTVLLALAVAGCADDSAPKGYEAFERDVSQNRLGSQPDTWIEIKNLSGEWEKTGLIFGYVNDYEECQKAIAGLKAENYAREYRCSPAN</sequence>
<dbReference type="AlphaFoldDB" id="A0A6M4AV68"/>
<evidence type="ECO:0008006" key="3">
    <source>
        <dbReference type="Google" id="ProtNLM"/>
    </source>
</evidence>
<dbReference type="RefSeq" id="WP_169945435.1">
    <property type="nucleotide sequence ID" value="NZ_CP053015.1"/>
</dbReference>
<dbReference type="PROSITE" id="PS51257">
    <property type="entry name" value="PROKAR_LIPOPROTEIN"/>
    <property type="match status" value="1"/>
</dbReference>
<dbReference type="EMBL" id="CP053015">
    <property type="protein sequence ID" value="QJQ32310.1"/>
    <property type="molecule type" value="Genomic_DNA"/>
</dbReference>
<evidence type="ECO:0000313" key="1">
    <source>
        <dbReference type="EMBL" id="QJQ32310.1"/>
    </source>
</evidence>
<accession>A0A6M4AV68</accession>
<evidence type="ECO:0000313" key="2">
    <source>
        <dbReference type="Proteomes" id="UP000503018"/>
    </source>
</evidence>
<name>A0A6M4AV68_9SPHN</name>
<proteinExistence type="predicted"/>